<evidence type="ECO:0008006" key="4">
    <source>
        <dbReference type="Google" id="ProtNLM"/>
    </source>
</evidence>
<dbReference type="SUPFAM" id="SSF53254">
    <property type="entry name" value="Phosphoglycerate mutase-like"/>
    <property type="match status" value="1"/>
</dbReference>
<comment type="caution">
    <text evidence="2">The sequence shown here is derived from an EMBL/GenBank/DDBJ whole genome shotgun (WGS) entry which is preliminary data.</text>
</comment>
<organism evidence="2 3">
    <name type="scientific">Cudoniella acicularis</name>
    <dbReference type="NCBI Taxonomy" id="354080"/>
    <lineage>
        <taxon>Eukaryota</taxon>
        <taxon>Fungi</taxon>
        <taxon>Dikarya</taxon>
        <taxon>Ascomycota</taxon>
        <taxon>Pezizomycotina</taxon>
        <taxon>Leotiomycetes</taxon>
        <taxon>Helotiales</taxon>
        <taxon>Tricladiaceae</taxon>
        <taxon>Cudoniella</taxon>
    </lineage>
</organism>
<evidence type="ECO:0000256" key="1">
    <source>
        <dbReference type="SAM" id="MobiDB-lite"/>
    </source>
</evidence>
<protein>
    <recommendedName>
        <fullName evidence="4">Phosphoglycerate mutase</fullName>
    </recommendedName>
</protein>
<dbReference type="EMBL" id="JAAMPI010000117">
    <property type="protein sequence ID" value="KAF4635472.1"/>
    <property type="molecule type" value="Genomic_DNA"/>
</dbReference>
<dbReference type="InterPro" id="IPR029033">
    <property type="entry name" value="His_PPase_superfam"/>
</dbReference>
<reference evidence="2 3" key="1">
    <citation type="submission" date="2020-03" db="EMBL/GenBank/DDBJ databases">
        <title>Draft Genome Sequence of Cudoniella acicularis.</title>
        <authorList>
            <person name="Buettner E."/>
            <person name="Kellner H."/>
        </authorList>
    </citation>
    <scope>NUCLEOTIDE SEQUENCE [LARGE SCALE GENOMIC DNA]</scope>
    <source>
        <strain evidence="2 3">DSM 108380</strain>
    </source>
</reference>
<dbReference type="Gene3D" id="3.40.50.1240">
    <property type="entry name" value="Phosphoglycerate mutase-like"/>
    <property type="match status" value="1"/>
</dbReference>
<feature type="region of interest" description="Disordered" evidence="1">
    <location>
        <begin position="18"/>
        <end position="41"/>
    </location>
</feature>
<feature type="compositionally biased region" description="Polar residues" evidence="1">
    <location>
        <begin position="20"/>
        <end position="31"/>
    </location>
</feature>
<evidence type="ECO:0000313" key="3">
    <source>
        <dbReference type="Proteomes" id="UP000566819"/>
    </source>
</evidence>
<dbReference type="OrthoDB" id="496981at2759"/>
<name>A0A8H4W6C4_9HELO</name>
<evidence type="ECO:0000313" key="2">
    <source>
        <dbReference type="EMBL" id="KAF4635472.1"/>
    </source>
</evidence>
<accession>A0A8H4W6C4</accession>
<feature type="region of interest" description="Disordered" evidence="1">
    <location>
        <begin position="100"/>
        <end position="128"/>
    </location>
</feature>
<dbReference type="Proteomes" id="UP000566819">
    <property type="component" value="Unassembled WGS sequence"/>
</dbReference>
<dbReference type="AlphaFoldDB" id="A0A8H4W6C4"/>
<feature type="compositionally biased region" description="Basic and acidic residues" evidence="1">
    <location>
        <begin position="100"/>
        <end position="118"/>
    </location>
</feature>
<proteinExistence type="predicted"/>
<dbReference type="CDD" id="cd07040">
    <property type="entry name" value="HP"/>
    <property type="match status" value="1"/>
</dbReference>
<gene>
    <name evidence="2" type="ORF">G7Y89_g2617</name>
</gene>
<sequence>MPASTSASQLAMDTAMATLPTMQPTNSTQSTSEDETEHKPLTTGFIKATGDATRDEKHDEVACQGGDRGLVFNENATPVEVLYCGLLEADALVATEKIDCDNNDNKEDTCQNEDRELTPIDNASPTNEPLATDSLDSKQILPKIPIVTVIPIDSASPAEETQHGYLHTKILEVKGDMSCDGKDEKAVYQNEDRKPTLVENAPPTAETVVLEPKRIPATLWVPKGKPNLTEVTADSLKIPAGLWVPKEKPNLAEVTADSLKVPVESTRPRRALLAKRPVATASFKPKQLPENIFEAKLLLAQPDVATATGPKIIVHMVRHAESAHKVSAEINYDMPDPNLTEAGEEECQQVAIDFRETSLLSFSQIFSLREDFKIVAMPELQNLGRQASGTGLDAAVLWEMGENEWKGRVDTVSHVCEGWNVKRHTKWCPRQYKWRIRYIKDFIRKLSDDNPGRHIEIVLVTHGSLLLQLIGGEYTESHKSCNIFTYVLDQDGFKRITRGELQDMRNTVADARGFEGPTQEVVKQIRERVSLGCENLWALNCQYKSWEVLFA</sequence>
<keyword evidence="3" id="KW-1185">Reference proteome</keyword>